<proteinExistence type="predicted"/>
<name>A0A224YL39_9ACAR</name>
<accession>A0A224YL39</accession>
<dbReference type="AlphaFoldDB" id="A0A224YL39"/>
<protein>
    <submittedName>
        <fullName evidence="2">Lipocalin</fullName>
    </submittedName>
</protein>
<evidence type="ECO:0000256" key="1">
    <source>
        <dbReference type="SAM" id="SignalP"/>
    </source>
</evidence>
<dbReference type="InterPro" id="IPR012674">
    <property type="entry name" value="Calycin"/>
</dbReference>
<keyword evidence="1" id="KW-0732">Signal</keyword>
<feature type="chain" id="PRO_5012013721" evidence="1">
    <location>
        <begin position="20"/>
        <end position="268"/>
    </location>
</feature>
<evidence type="ECO:0000313" key="2">
    <source>
        <dbReference type="EMBL" id="MAA14943.1"/>
    </source>
</evidence>
<organism evidence="2">
    <name type="scientific">Rhipicephalus zambeziensis</name>
    <dbReference type="NCBI Taxonomy" id="60191"/>
    <lineage>
        <taxon>Eukaryota</taxon>
        <taxon>Metazoa</taxon>
        <taxon>Ecdysozoa</taxon>
        <taxon>Arthropoda</taxon>
        <taxon>Chelicerata</taxon>
        <taxon>Arachnida</taxon>
        <taxon>Acari</taxon>
        <taxon>Parasitiformes</taxon>
        <taxon>Ixodida</taxon>
        <taxon>Ixodoidea</taxon>
        <taxon>Ixodidae</taxon>
        <taxon>Rhipicephalinae</taxon>
        <taxon>Rhipicephalus</taxon>
        <taxon>Rhipicephalus</taxon>
    </lineage>
</organism>
<sequence>MASIFLVVAVTFLGSVSLGQEKSAEQESKGKSSRVCNRPNEIEHTCSARGEPYERLCPNMRRRWCEDAGQKICLCAPAHFRRLFDDACVHLRDCAKRELVHLTLACFGDEVFMIGASETVFNPHRAKCVRLLYRSRTETGCVRVVMVKERASDYELEEEKHFKGWKHTNYSIDISAEMEGEVPYLRIKQEGRKLLPPEVLPRYPVLHANTWCIITGHYPKLGERTDCFFFVTEHDVHKPDPDCKYIFENYCNSPKIILRKTTSRHCRQ</sequence>
<reference evidence="2" key="1">
    <citation type="journal article" date="2017" name="Parasit. Vectors">
        <title>Sialotranscriptomics of Rhipicephalus zambeziensis reveals intricate expression profiles of secretory proteins and suggests tight temporal transcriptional regulation during blood-feeding.</title>
        <authorList>
            <person name="de Castro M.H."/>
            <person name="de Klerk D."/>
            <person name="Pienaar R."/>
            <person name="Rees D.J.G."/>
            <person name="Mans B.J."/>
        </authorList>
    </citation>
    <scope>NUCLEOTIDE SEQUENCE</scope>
    <source>
        <tissue evidence="2">Salivary glands</tissue>
    </source>
</reference>
<feature type="signal peptide" evidence="1">
    <location>
        <begin position="1"/>
        <end position="19"/>
    </location>
</feature>
<dbReference type="Gene3D" id="2.40.128.20">
    <property type="match status" value="1"/>
</dbReference>
<dbReference type="EMBL" id="GFPF01003797">
    <property type="protein sequence ID" value="MAA14943.1"/>
    <property type="molecule type" value="Transcribed_RNA"/>
</dbReference>